<evidence type="ECO:0000313" key="7">
    <source>
        <dbReference type="EMBL" id="MDM5263205.1"/>
    </source>
</evidence>
<dbReference type="SMART" id="SM01049">
    <property type="entry name" value="Cache_2"/>
    <property type="match status" value="2"/>
</dbReference>
<evidence type="ECO:0000256" key="5">
    <source>
        <dbReference type="ARBA" id="ARBA00023136"/>
    </source>
</evidence>
<keyword evidence="8" id="KW-1185">Reference proteome</keyword>
<dbReference type="InterPro" id="IPR004010">
    <property type="entry name" value="Double_Cache_2"/>
</dbReference>
<keyword evidence="5" id="KW-0472">Membrane</keyword>
<dbReference type="Pfam" id="PF17200">
    <property type="entry name" value="sCache_2"/>
    <property type="match status" value="1"/>
</dbReference>
<dbReference type="Pfam" id="PF08269">
    <property type="entry name" value="dCache_2"/>
    <property type="match status" value="1"/>
</dbReference>
<feature type="domain" description="Single Cache" evidence="6">
    <location>
        <begin position="160"/>
        <end position="235"/>
    </location>
</feature>
<comment type="subcellular location">
    <subcellularLocation>
        <location evidence="1">Cell membrane</location>
        <topology evidence="1">Multi-pass membrane protein</topology>
    </subcellularLocation>
</comment>
<evidence type="ECO:0000256" key="2">
    <source>
        <dbReference type="ARBA" id="ARBA00022475"/>
    </source>
</evidence>
<name>A0ABT7QQ26_9BACT</name>
<evidence type="ECO:0000259" key="6">
    <source>
        <dbReference type="SMART" id="SM01049"/>
    </source>
</evidence>
<dbReference type="Proteomes" id="UP001169066">
    <property type="component" value="Unassembled WGS sequence"/>
</dbReference>
<sequence length="287" mass="32815">MYHFIVRFLKFIVLISSVGSVIHAKDAEALEAFVKSGAALIEEKGDKAFHLFRQKGTKWFHDDQYIYVWDMNGLRYVYPPDVKGEGKNVRDLKDVDEKPIGELMIKVASSKKGKGWIHYRWPKPGELDPSWKSTYVMRVKSSSGKIFLIGSGTYDMPVQRSFIIDAVDSAARLIEQDGFKAFDTLRSKRSQYSYQDTYVFVIDENGVELMNAAFPKLEGRNVINYKDAKGNYFVREFIHVAKTKGSGWVDYPWPKPGDVERSQKSAYVKKVMIDGEMIIVCAGLYLD</sequence>
<protein>
    <submittedName>
        <fullName evidence="7">Cache domain-containing protein</fullName>
    </submittedName>
</protein>
<dbReference type="Gene3D" id="3.30.450.20">
    <property type="entry name" value="PAS domain"/>
    <property type="match status" value="2"/>
</dbReference>
<keyword evidence="3" id="KW-0812">Transmembrane</keyword>
<keyword evidence="2" id="KW-1003">Cell membrane</keyword>
<dbReference type="RefSeq" id="WP_289401320.1">
    <property type="nucleotide sequence ID" value="NZ_JAQIBC010000002.1"/>
</dbReference>
<reference evidence="7" key="1">
    <citation type="submission" date="2023-01" db="EMBL/GenBank/DDBJ databases">
        <title>Sulfurovum sp. XTW-4 genome assembly.</title>
        <authorList>
            <person name="Wang J."/>
        </authorList>
    </citation>
    <scope>NUCLEOTIDE SEQUENCE</scope>
    <source>
        <strain evidence="7">XTW-4</strain>
    </source>
</reference>
<proteinExistence type="predicted"/>
<dbReference type="InterPro" id="IPR033480">
    <property type="entry name" value="sCache_2"/>
</dbReference>
<dbReference type="EMBL" id="JAQIBC010000002">
    <property type="protein sequence ID" value="MDM5263205.1"/>
    <property type="molecule type" value="Genomic_DNA"/>
</dbReference>
<evidence type="ECO:0000256" key="1">
    <source>
        <dbReference type="ARBA" id="ARBA00004651"/>
    </source>
</evidence>
<keyword evidence="4" id="KW-1133">Transmembrane helix</keyword>
<evidence type="ECO:0000256" key="3">
    <source>
        <dbReference type="ARBA" id="ARBA00022692"/>
    </source>
</evidence>
<gene>
    <name evidence="7" type="ORF">PF327_03270</name>
</gene>
<evidence type="ECO:0000256" key="4">
    <source>
        <dbReference type="ARBA" id="ARBA00022989"/>
    </source>
</evidence>
<accession>A0ABT7QQ26</accession>
<comment type="caution">
    <text evidence="7">The sequence shown here is derived from an EMBL/GenBank/DDBJ whole genome shotgun (WGS) entry which is preliminary data.</text>
</comment>
<evidence type="ECO:0000313" key="8">
    <source>
        <dbReference type="Proteomes" id="UP001169066"/>
    </source>
</evidence>
<feature type="domain" description="Single Cache" evidence="6">
    <location>
        <begin position="19"/>
        <end position="102"/>
    </location>
</feature>
<organism evidence="7 8">
    <name type="scientific">Sulfurovum xiamenensis</name>
    <dbReference type="NCBI Taxonomy" id="3019066"/>
    <lineage>
        <taxon>Bacteria</taxon>
        <taxon>Pseudomonadati</taxon>
        <taxon>Campylobacterota</taxon>
        <taxon>Epsilonproteobacteria</taxon>
        <taxon>Campylobacterales</taxon>
        <taxon>Sulfurovaceae</taxon>
        <taxon>Sulfurovum</taxon>
    </lineage>
</organism>